<evidence type="ECO:0008006" key="5">
    <source>
        <dbReference type="Google" id="ProtNLM"/>
    </source>
</evidence>
<proteinExistence type="predicted"/>
<feature type="transmembrane region" description="Helical" evidence="2">
    <location>
        <begin position="200"/>
        <end position="223"/>
    </location>
</feature>
<feature type="transmembrane region" description="Helical" evidence="2">
    <location>
        <begin position="708"/>
        <end position="729"/>
    </location>
</feature>
<evidence type="ECO:0000256" key="2">
    <source>
        <dbReference type="SAM" id="Phobius"/>
    </source>
</evidence>
<feature type="transmembrane region" description="Helical" evidence="2">
    <location>
        <begin position="243"/>
        <end position="263"/>
    </location>
</feature>
<keyword evidence="4" id="KW-1185">Reference proteome</keyword>
<dbReference type="PANTHER" id="PTHR11360:SF310">
    <property type="entry name" value="MONOCARBOXYLATE TRANSPORTER 9-LIKE"/>
    <property type="match status" value="1"/>
</dbReference>
<feature type="transmembrane region" description="Helical" evidence="2">
    <location>
        <begin position="773"/>
        <end position="796"/>
    </location>
</feature>
<gene>
    <name evidence="3" type="ORF">Pmani_009502</name>
</gene>
<evidence type="ECO:0000256" key="1">
    <source>
        <dbReference type="SAM" id="MobiDB-lite"/>
    </source>
</evidence>
<dbReference type="EMBL" id="JAWZYT010000742">
    <property type="protein sequence ID" value="KAK4319558.1"/>
    <property type="molecule type" value="Genomic_DNA"/>
</dbReference>
<protein>
    <recommendedName>
        <fullName evidence="5">Monocarboxylate transporter 9</fullName>
    </recommendedName>
</protein>
<keyword evidence="2" id="KW-1133">Transmembrane helix</keyword>
<keyword evidence="2" id="KW-0812">Transmembrane</keyword>
<feature type="region of interest" description="Disordered" evidence="1">
    <location>
        <begin position="85"/>
        <end position="106"/>
    </location>
</feature>
<feature type="transmembrane region" description="Helical" evidence="2">
    <location>
        <begin position="682"/>
        <end position="702"/>
    </location>
</feature>
<dbReference type="GO" id="GO:0008028">
    <property type="term" value="F:monocarboxylic acid transmembrane transporter activity"/>
    <property type="evidence" value="ECO:0007669"/>
    <property type="project" value="TreeGrafter"/>
</dbReference>
<comment type="caution">
    <text evidence="3">The sequence shown here is derived from an EMBL/GenBank/DDBJ whole genome shotgun (WGS) entry which is preliminary data.</text>
</comment>
<sequence>MREWWTVDGKRALEAGGWGEEKVRRGQREGGGEMDGEAGVITTTTRTSCSHKKRNMGVLGYEDDPVTSPLCGETSLPLGTIVEAQEGSTGDESETETLPDPSLPPPPISITCYSNLKKDQSMEVCLDGGGDEKEDDDGDGDGILEDVEVNWKEHPDVDGGWAWVVLFSCFFIFIITAGLLSTNGMYYVQMLEEYGHSRSYTAWLGSLLNAFYMLGGPISAIFIKHYGSRPSLMVGAVLMSVGYFLSAFATSLETLFFTYGVIVGEKSERKHSRFHSACGMNFSYSGQIIALAQYFDRKHSIATSLAMLGIGLGMLLMSPWVEYNIQEYGWRGSFIWNAGISLNVAVFGFLIFPIRGLGKEEQVTQNDEDKVENGQQPHSISIKGIPASRSRYLFEKSLNDRSFSSLRLSLGASYLSHSLLSLSDRRGSQHYEPSLGSNQYSFCSRGSQFAVGSIRSNGASLCARDGHVEQGHCDLPHHHHHSHYNHYHHITLNTDPGLTSNTHSFSSRRDSQLGLGGIKSNPQSFSRASQMEICYPHQEREVESLKGGVAGGRPRFVLREGDCDLSCCMEEEEENSINLFSEQRTVCQLMVERVKLFTHSFRKSCKEHSNHPLLDLRFWLLDFAIFFSMVSTLFIFIIYMDFANSKGLGEYFSPALSSLGVGDAIGRLSVGVFLSFKWLDSILLYTIAMFFCGIDILCHIFISSSTQFITLSFLFGVMYGAQNILIAVAPSQVFGRDLLPIVFGHILFLGGIGALFGAPLAGFIVDQTGSYDALMFFSVVCIFFATSLMCACYLVNRNVKLREQVKEKAVTHVKCQFSSLWRPRQLPT</sequence>
<feature type="region of interest" description="Disordered" evidence="1">
    <location>
        <begin position="16"/>
        <end position="49"/>
    </location>
</feature>
<organism evidence="3 4">
    <name type="scientific">Petrolisthes manimaculis</name>
    <dbReference type="NCBI Taxonomy" id="1843537"/>
    <lineage>
        <taxon>Eukaryota</taxon>
        <taxon>Metazoa</taxon>
        <taxon>Ecdysozoa</taxon>
        <taxon>Arthropoda</taxon>
        <taxon>Crustacea</taxon>
        <taxon>Multicrustacea</taxon>
        <taxon>Malacostraca</taxon>
        <taxon>Eumalacostraca</taxon>
        <taxon>Eucarida</taxon>
        <taxon>Decapoda</taxon>
        <taxon>Pleocyemata</taxon>
        <taxon>Anomura</taxon>
        <taxon>Galatheoidea</taxon>
        <taxon>Porcellanidae</taxon>
        <taxon>Petrolisthes</taxon>
    </lineage>
</organism>
<dbReference type="InterPro" id="IPR011701">
    <property type="entry name" value="MFS"/>
</dbReference>
<dbReference type="PANTHER" id="PTHR11360">
    <property type="entry name" value="MONOCARBOXYLATE TRANSPORTER"/>
    <property type="match status" value="1"/>
</dbReference>
<feature type="transmembrane region" description="Helical" evidence="2">
    <location>
        <begin position="161"/>
        <end position="188"/>
    </location>
</feature>
<feature type="transmembrane region" description="Helical" evidence="2">
    <location>
        <begin position="651"/>
        <end position="670"/>
    </location>
</feature>
<feature type="compositionally biased region" description="Basic and acidic residues" evidence="1">
    <location>
        <begin position="16"/>
        <end position="31"/>
    </location>
</feature>
<keyword evidence="2" id="KW-0472">Membrane</keyword>
<name>A0AAE1Q442_9EUCA</name>
<feature type="transmembrane region" description="Helical" evidence="2">
    <location>
        <begin position="301"/>
        <end position="321"/>
    </location>
</feature>
<dbReference type="InterPro" id="IPR050327">
    <property type="entry name" value="Proton-linked_MCT"/>
</dbReference>
<evidence type="ECO:0000313" key="4">
    <source>
        <dbReference type="Proteomes" id="UP001292094"/>
    </source>
</evidence>
<feature type="transmembrane region" description="Helical" evidence="2">
    <location>
        <begin position="333"/>
        <end position="352"/>
    </location>
</feature>
<feature type="transmembrane region" description="Helical" evidence="2">
    <location>
        <begin position="741"/>
        <end position="761"/>
    </location>
</feature>
<accession>A0AAE1Q442</accession>
<feature type="transmembrane region" description="Helical" evidence="2">
    <location>
        <begin position="618"/>
        <end position="639"/>
    </location>
</feature>
<dbReference type="SUPFAM" id="SSF103473">
    <property type="entry name" value="MFS general substrate transporter"/>
    <property type="match status" value="1"/>
</dbReference>
<evidence type="ECO:0000313" key="3">
    <source>
        <dbReference type="EMBL" id="KAK4319558.1"/>
    </source>
</evidence>
<dbReference type="Proteomes" id="UP001292094">
    <property type="component" value="Unassembled WGS sequence"/>
</dbReference>
<dbReference type="Gene3D" id="1.20.1250.20">
    <property type="entry name" value="MFS general substrate transporter like domains"/>
    <property type="match status" value="2"/>
</dbReference>
<dbReference type="AlphaFoldDB" id="A0AAE1Q442"/>
<reference evidence="3" key="1">
    <citation type="submission" date="2023-11" db="EMBL/GenBank/DDBJ databases">
        <title>Genome assemblies of two species of porcelain crab, Petrolisthes cinctipes and Petrolisthes manimaculis (Anomura: Porcellanidae).</title>
        <authorList>
            <person name="Angst P."/>
        </authorList>
    </citation>
    <scope>NUCLEOTIDE SEQUENCE</scope>
    <source>
        <strain evidence="3">PB745_02</strain>
        <tissue evidence="3">Gill</tissue>
    </source>
</reference>
<dbReference type="Pfam" id="PF07690">
    <property type="entry name" value="MFS_1"/>
    <property type="match status" value="1"/>
</dbReference>
<dbReference type="InterPro" id="IPR036259">
    <property type="entry name" value="MFS_trans_sf"/>
</dbReference>